<evidence type="ECO:0000313" key="1">
    <source>
        <dbReference type="EMBL" id="ELT96987.1"/>
    </source>
</evidence>
<evidence type="ECO:0008006" key="4">
    <source>
        <dbReference type="Google" id="ProtNLM"/>
    </source>
</evidence>
<reference evidence="1 3" key="2">
    <citation type="journal article" date="2013" name="Nature">
        <title>Insights into bilaterian evolution from three spiralian genomes.</title>
        <authorList>
            <person name="Simakov O."/>
            <person name="Marletaz F."/>
            <person name="Cho S.J."/>
            <person name="Edsinger-Gonzales E."/>
            <person name="Havlak P."/>
            <person name="Hellsten U."/>
            <person name="Kuo D.H."/>
            <person name="Larsson T."/>
            <person name="Lv J."/>
            <person name="Arendt D."/>
            <person name="Savage R."/>
            <person name="Osoegawa K."/>
            <person name="de Jong P."/>
            <person name="Grimwood J."/>
            <person name="Chapman J.A."/>
            <person name="Shapiro H."/>
            <person name="Aerts A."/>
            <person name="Otillar R.P."/>
            <person name="Terry A.Y."/>
            <person name="Boore J.L."/>
            <person name="Grigoriev I.V."/>
            <person name="Lindberg D.R."/>
            <person name="Seaver E.C."/>
            <person name="Weisblat D.A."/>
            <person name="Putnam N.H."/>
            <person name="Rokhsar D.S."/>
        </authorList>
    </citation>
    <scope>NUCLEOTIDE SEQUENCE</scope>
    <source>
        <strain evidence="1 3">I ESC-2004</strain>
    </source>
</reference>
<evidence type="ECO:0000313" key="3">
    <source>
        <dbReference type="Proteomes" id="UP000014760"/>
    </source>
</evidence>
<gene>
    <name evidence="1" type="ORF">CAPTEDRAFT_40576</name>
</gene>
<dbReference type="OrthoDB" id="10071887at2759"/>
<dbReference type="EMBL" id="KB308699">
    <property type="protein sequence ID" value="ELT96987.1"/>
    <property type="molecule type" value="Genomic_DNA"/>
</dbReference>
<accession>R7TTP3</accession>
<feature type="non-terminal residue" evidence="1">
    <location>
        <position position="1"/>
    </location>
</feature>
<dbReference type="Proteomes" id="UP000014760">
    <property type="component" value="Unassembled WGS sequence"/>
</dbReference>
<dbReference type="HOGENOM" id="CLU_3002389_0_0_1"/>
<dbReference type="EnsemblMetazoa" id="CapteT40576">
    <property type="protein sequence ID" value="CapteP40576"/>
    <property type="gene ID" value="CapteG40576"/>
</dbReference>
<reference evidence="3" key="1">
    <citation type="submission" date="2012-12" db="EMBL/GenBank/DDBJ databases">
        <authorList>
            <person name="Hellsten U."/>
            <person name="Grimwood J."/>
            <person name="Chapman J.A."/>
            <person name="Shapiro H."/>
            <person name="Aerts A."/>
            <person name="Otillar R.P."/>
            <person name="Terry A.Y."/>
            <person name="Boore J.L."/>
            <person name="Simakov O."/>
            <person name="Marletaz F."/>
            <person name="Cho S.-J."/>
            <person name="Edsinger-Gonzales E."/>
            <person name="Havlak P."/>
            <person name="Kuo D.-H."/>
            <person name="Larsson T."/>
            <person name="Lv J."/>
            <person name="Arendt D."/>
            <person name="Savage R."/>
            <person name="Osoegawa K."/>
            <person name="de Jong P."/>
            <person name="Lindberg D.R."/>
            <person name="Seaver E.C."/>
            <person name="Weisblat D.A."/>
            <person name="Putnam N.H."/>
            <person name="Grigoriev I.V."/>
            <person name="Rokhsar D.S."/>
        </authorList>
    </citation>
    <scope>NUCLEOTIDE SEQUENCE</scope>
    <source>
        <strain evidence="3">I ESC-2004</strain>
    </source>
</reference>
<reference evidence="2" key="3">
    <citation type="submission" date="2015-06" db="UniProtKB">
        <authorList>
            <consortium name="EnsemblMetazoa"/>
        </authorList>
    </citation>
    <scope>IDENTIFICATION</scope>
</reference>
<dbReference type="Gene3D" id="1.10.1220.70">
    <property type="match status" value="1"/>
</dbReference>
<proteinExistence type="predicted"/>
<dbReference type="SUPFAM" id="SSF81321">
    <property type="entry name" value="Family A G protein-coupled receptor-like"/>
    <property type="match status" value="1"/>
</dbReference>
<dbReference type="AlphaFoldDB" id="R7TTP3"/>
<evidence type="ECO:0000313" key="2">
    <source>
        <dbReference type="EnsemblMetazoa" id="CapteP40576"/>
    </source>
</evidence>
<organism evidence="1">
    <name type="scientific">Capitella teleta</name>
    <name type="common">Polychaete worm</name>
    <dbReference type="NCBI Taxonomy" id="283909"/>
    <lineage>
        <taxon>Eukaryota</taxon>
        <taxon>Metazoa</taxon>
        <taxon>Spiralia</taxon>
        <taxon>Lophotrochozoa</taxon>
        <taxon>Annelida</taxon>
        <taxon>Polychaeta</taxon>
        <taxon>Sedentaria</taxon>
        <taxon>Scolecida</taxon>
        <taxon>Capitellidae</taxon>
        <taxon>Capitella</taxon>
    </lineage>
</organism>
<dbReference type="EMBL" id="AMQN01027825">
    <property type="status" value="NOT_ANNOTATED_CDS"/>
    <property type="molecule type" value="Genomic_DNA"/>
</dbReference>
<keyword evidence="3" id="KW-1185">Reference proteome</keyword>
<sequence length="57" mass="6454">VPFVAVLPIFTSEPTLFPISLPKACYWLSYINSTINPLLYFAANQEFRNAFKSLVSL</sequence>
<protein>
    <recommendedName>
        <fullName evidence="4">G-protein coupled receptors family 1 profile domain-containing protein</fullName>
    </recommendedName>
</protein>
<feature type="non-terminal residue" evidence="1">
    <location>
        <position position="57"/>
    </location>
</feature>
<name>R7TTP3_CAPTE</name>